<evidence type="ECO:0000313" key="4">
    <source>
        <dbReference type="Proteomes" id="UP000800035"/>
    </source>
</evidence>
<name>A0A6A5UDA7_9PLEO</name>
<evidence type="ECO:0000256" key="2">
    <source>
        <dbReference type="SAM" id="MobiDB-lite"/>
    </source>
</evidence>
<keyword evidence="1" id="KW-0175">Coiled coil</keyword>
<feature type="region of interest" description="Disordered" evidence="2">
    <location>
        <begin position="278"/>
        <end position="341"/>
    </location>
</feature>
<dbReference type="EMBL" id="ML976978">
    <property type="protein sequence ID" value="KAF1962674.1"/>
    <property type="molecule type" value="Genomic_DNA"/>
</dbReference>
<evidence type="ECO:0000313" key="3">
    <source>
        <dbReference type="EMBL" id="KAF1962674.1"/>
    </source>
</evidence>
<keyword evidence="4" id="KW-1185">Reference proteome</keyword>
<dbReference type="Proteomes" id="UP000800035">
    <property type="component" value="Unassembled WGS sequence"/>
</dbReference>
<feature type="region of interest" description="Disordered" evidence="2">
    <location>
        <begin position="450"/>
        <end position="471"/>
    </location>
</feature>
<feature type="coiled-coil region" evidence="1">
    <location>
        <begin position="399"/>
        <end position="426"/>
    </location>
</feature>
<sequence>MSNYRVRTREYGYDAFGHTGQAADSLVGNNHLSTPNQTQPAIASRPTRASNRHPNSYYNPNTQPVANSRFSGVFSGIPYCGPPSLQQSLTPASRATSRRSIIAIPCSDEEFASIMPGNVYWEAEIEKTCNKKAKQAKSGYVDTDLGIVSAEFAPYVCVAKDHVSATWEDVRMTTHGGKILEHLASWVQERCDQHLQVVPPELPEPENHTKHRLLKLDHSGFPGSKYSAIDISHRRTMRATMLNYYGRLVPDDTAYLVNVLQNINQDLADKAREDLRKMKAAQNSQDQGSTMTATREPTPQPTRKRKGSEITESQTPSEDRDHIELSRPRETPPSKEKEELHQRVRNLADEIQKAQAIVDNLVGPEVQARNRYTNFSNAYKADPGSAYKRDVAEMPQKHYDDAGLKLSKAKRNVEKLRQEREALLHKHLELKFSRVTRDKIALEVWEAKLGASRTESSSDLSGNGNKRMRTE</sequence>
<proteinExistence type="predicted"/>
<protein>
    <submittedName>
        <fullName evidence="3">Uncharacterized protein</fullName>
    </submittedName>
</protein>
<feature type="region of interest" description="Disordered" evidence="2">
    <location>
        <begin position="26"/>
        <end position="63"/>
    </location>
</feature>
<accession>A0A6A5UDA7</accession>
<reference evidence="3" key="1">
    <citation type="journal article" date="2020" name="Stud. Mycol.">
        <title>101 Dothideomycetes genomes: a test case for predicting lifestyles and emergence of pathogens.</title>
        <authorList>
            <person name="Haridas S."/>
            <person name="Albert R."/>
            <person name="Binder M."/>
            <person name="Bloem J."/>
            <person name="Labutti K."/>
            <person name="Salamov A."/>
            <person name="Andreopoulos B."/>
            <person name="Baker S."/>
            <person name="Barry K."/>
            <person name="Bills G."/>
            <person name="Bluhm B."/>
            <person name="Cannon C."/>
            <person name="Castanera R."/>
            <person name="Culley D."/>
            <person name="Daum C."/>
            <person name="Ezra D."/>
            <person name="Gonzalez J."/>
            <person name="Henrissat B."/>
            <person name="Kuo A."/>
            <person name="Liang C."/>
            <person name="Lipzen A."/>
            <person name="Lutzoni F."/>
            <person name="Magnuson J."/>
            <person name="Mondo S."/>
            <person name="Nolan M."/>
            <person name="Ohm R."/>
            <person name="Pangilinan J."/>
            <person name="Park H.-J."/>
            <person name="Ramirez L."/>
            <person name="Alfaro M."/>
            <person name="Sun H."/>
            <person name="Tritt A."/>
            <person name="Yoshinaga Y."/>
            <person name="Zwiers L.-H."/>
            <person name="Turgeon B."/>
            <person name="Goodwin S."/>
            <person name="Spatafora J."/>
            <person name="Crous P."/>
            <person name="Grigoriev I."/>
        </authorList>
    </citation>
    <scope>NUCLEOTIDE SEQUENCE</scope>
    <source>
        <strain evidence="3">CBS 675.92</strain>
    </source>
</reference>
<feature type="compositionally biased region" description="Polar residues" evidence="2">
    <location>
        <begin position="453"/>
        <end position="464"/>
    </location>
</feature>
<feature type="compositionally biased region" description="Polar residues" evidence="2">
    <location>
        <begin position="27"/>
        <end position="63"/>
    </location>
</feature>
<evidence type="ECO:0000256" key="1">
    <source>
        <dbReference type="SAM" id="Coils"/>
    </source>
</evidence>
<feature type="compositionally biased region" description="Polar residues" evidence="2">
    <location>
        <begin position="281"/>
        <end position="297"/>
    </location>
</feature>
<dbReference type="AlphaFoldDB" id="A0A6A5UDA7"/>
<feature type="compositionally biased region" description="Basic and acidic residues" evidence="2">
    <location>
        <begin position="317"/>
        <end position="341"/>
    </location>
</feature>
<gene>
    <name evidence="3" type="ORF">CC80DRAFT_499014</name>
</gene>
<organism evidence="3 4">
    <name type="scientific">Byssothecium circinans</name>
    <dbReference type="NCBI Taxonomy" id="147558"/>
    <lineage>
        <taxon>Eukaryota</taxon>
        <taxon>Fungi</taxon>
        <taxon>Dikarya</taxon>
        <taxon>Ascomycota</taxon>
        <taxon>Pezizomycotina</taxon>
        <taxon>Dothideomycetes</taxon>
        <taxon>Pleosporomycetidae</taxon>
        <taxon>Pleosporales</taxon>
        <taxon>Massarineae</taxon>
        <taxon>Massarinaceae</taxon>
        <taxon>Byssothecium</taxon>
    </lineage>
</organism>